<feature type="chain" id="PRO_5030996708" evidence="1">
    <location>
        <begin position="24"/>
        <end position="396"/>
    </location>
</feature>
<dbReference type="PANTHER" id="PTHR22946">
    <property type="entry name" value="DIENELACTONE HYDROLASE DOMAIN-CONTAINING PROTEIN-RELATED"/>
    <property type="match status" value="1"/>
</dbReference>
<dbReference type="InterPro" id="IPR029058">
    <property type="entry name" value="AB_hydrolase_fold"/>
</dbReference>
<gene>
    <name evidence="2" type="ORF">GTP77_04435</name>
</gene>
<dbReference type="InterPro" id="IPR050261">
    <property type="entry name" value="FrsA_esterase"/>
</dbReference>
<dbReference type="PANTHER" id="PTHR22946:SF8">
    <property type="entry name" value="ACETYL XYLAN ESTERASE DOMAIN-CONTAINING PROTEIN"/>
    <property type="match status" value="1"/>
</dbReference>
<evidence type="ECO:0000313" key="3">
    <source>
        <dbReference type="Proteomes" id="UP000450676"/>
    </source>
</evidence>
<dbReference type="Pfam" id="PF12715">
    <property type="entry name" value="Abhydrolase_7"/>
    <property type="match status" value="1"/>
</dbReference>
<dbReference type="EMBL" id="WWCU01000003">
    <property type="protein sequence ID" value="MYN06578.1"/>
    <property type="molecule type" value="Genomic_DNA"/>
</dbReference>
<dbReference type="GO" id="GO:0016787">
    <property type="term" value="F:hydrolase activity"/>
    <property type="evidence" value="ECO:0007669"/>
    <property type="project" value="UniProtKB-KW"/>
</dbReference>
<evidence type="ECO:0000313" key="2">
    <source>
        <dbReference type="EMBL" id="MYN06578.1"/>
    </source>
</evidence>
<keyword evidence="1" id="KW-0732">Signal</keyword>
<organism evidence="2 3">
    <name type="scientific">Pseudoduganella aquatica</name>
    <dbReference type="NCBI Taxonomy" id="2660641"/>
    <lineage>
        <taxon>Bacteria</taxon>
        <taxon>Pseudomonadati</taxon>
        <taxon>Pseudomonadota</taxon>
        <taxon>Betaproteobacteria</taxon>
        <taxon>Burkholderiales</taxon>
        <taxon>Oxalobacteraceae</taxon>
        <taxon>Telluria group</taxon>
        <taxon>Pseudoduganella</taxon>
    </lineage>
</organism>
<dbReference type="AlphaFoldDB" id="A0A7X4H962"/>
<dbReference type="Proteomes" id="UP000450676">
    <property type="component" value="Unassembled WGS sequence"/>
</dbReference>
<dbReference type="RefSeq" id="WP_161070963.1">
    <property type="nucleotide sequence ID" value="NZ_CP086370.1"/>
</dbReference>
<dbReference type="InterPro" id="IPR025890">
    <property type="entry name" value="Abhydrolase_bac"/>
</dbReference>
<dbReference type="Gene3D" id="3.40.50.1820">
    <property type="entry name" value="alpha/beta hydrolase"/>
    <property type="match status" value="1"/>
</dbReference>
<proteinExistence type="predicted"/>
<dbReference type="SUPFAM" id="SSF53474">
    <property type="entry name" value="alpha/beta-Hydrolases"/>
    <property type="match status" value="1"/>
</dbReference>
<name>A0A7X4H962_9BURK</name>
<feature type="signal peptide" evidence="1">
    <location>
        <begin position="1"/>
        <end position="23"/>
    </location>
</feature>
<reference evidence="2 3" key="1">
    <citation type="submission" date="2019-12" db="EMBL/GenBank/DDBJ databases">
        <title>Novel species isolated from a subtropical stream in China.</title>
        <authorList>
            <person name="Lu H."/>
        </authorList>
    </citation>
    <scope>NUCLEOTIDE SEQUENCE [LARGE SCALE GENOMIC DNA]</scope>
    <source>
        <strain evidence="2 3">FT127W</strain>
    </source>
</reference>
<evidence type="ECO:0000256" key="1">
    <source>
        <dbReference type="SAM" id="SignalP"/>
    </source>
</evidence>
<accession>A0A7X4H962</accession>
<keyword evidence="3" id="KW-1185">Reference proteome</keyword>
<sequence>MPKLFRKIGPALLAGLLTLPAGAQDYQRAGVADNMPVFQQALKARLTFPMAWTPQVKDLPAWRSAGRAKLWELTLQAPDTTPFQPQVIAEIDRGSYVARQVVFNLSADSRVRALLLVPKAAGRHPAALMLHDHGGKFDIGKEKAIQPWGDTALDAARLASSQAWADKHFSGRYPGDALAKRGYVVLAVDALGWGDRGQLTGDTQQALAANAFNLGSSLAGIMALEDTRAAAFLASLPEVDARKVAAVGFSMGAFRAWQVAALSDDVKAVVAANWMATTEGLMVPGNNQLRGSSAFNMLHPGLLRHMDYPDVASLAAPKPALFFAGAEDRLFPAASVQTAYGKMAKVWRAWGAQDKFDARLLPGGHVFPQAEQDAAYDWLERQFAQTPADGGLRAPR</sequence>
<keyword evidence="2" id="KW-0378">Hydrolase</keyword>
<protein>
    <submittedName>
        <fullName evidence="2">Alpha/beta fold hydrolase</fullName>
    </submittedName>
</protein>
<comment type="caution">
    <text evidence="2">The sequence shown here is derived from an EMBL/GenBank/DDBJ whole genome shotgun (WGS) entry which is preliminary data.</text>
</comment>